<dbReference type="PANTHER" id="PTHR34737:SF2">
    <property type="entry name" value="EF-HAND DOMAIN-CONTAINING PROTEIN"/>
    <property type="match status" value="1"/>
</dbReference>
<evidence type="ECO:0000256" key="1">
    <source>
        <dbReference type="SAM" id="MobiDB-lite"/>
    </source>
</evidence>
<keyword evidence="4" id="KW-1185">Reference proteome</keyword>
<reference evidence="3" key="2">
    <citation type="journal article" date="2023" name="Microbiol Resour">
        <title>Decontamination and Annotation of the Draft Genome Sequence of the Oomycete Lagenidium giganteum ARSEF 373.</title>
        <authorList>
            <person name="Morgan W.R."/>
            <person name="Tartar A."/>
        </authorList>
    </citation>
    <scope>NUCLEOTIDE SEQUENCE</scope>
    <source>
        <strain evidence="3">ARSEF 373</strain>
    </source>
</reference>
<feature type="region of interest" description="Disordered" evidence="1">
    <location>
        <begin position="295"/>
        <end position="346"/>
    </location>
</feature>
<comment type="caution">
    <text evidence="3">The sequence shown here is derived from an EMBL/GenBank/DDBJ whole genome shotgun (WGS) entry which is preliminary data.</text>
</comment>
<feature type="region of interest" description="Disordered" evidence="1">
    <location>
        <begin position="565"/>
        <end position="636"/>
    </location>
</feature>
<feature type="region of interest" description="Disordered" evidence="1">
    <location>
        <begin position="168"/>
        <end position="267"/>
    </location>
</feature>
<sequence length="636" mass="65302">AGTWGEDDEPTFRFVALSSPHLQSSTHDPTKPPACYELVCTTNRHQHPATFTKMFTASKFVAFSIVATLLAPALAYEKFLDQMPNGQKCGKSLGHTSSGGYTDFGKLYKECGSWEVACKKTYPGTSLTVGEVLGDPCCTWKMGANPDFVHKEPNLKGYTCKSNNTTSAPATTKPVTTKAPAKVETPCPTTKAPAKGETPCPTKAPAKGETPCPTKAPAKAETPCPTSKAPAKSDTPCPTKAPAKAETPCPTSKAPAKGETPCPASKAPVTPCPSNSTSIAPTPCPSKASVIPASTTPCPSKESVTPAPTTPCPPKESVTPAQTTPCPSKAPVTPAPTTPSAKPASATPCPTKALNITIVTVVHHSKCFGAMFSTKIVAFSAIVAAVLAPTVAYEKFTSQMPNGGGCGKSLGHAADGGYTEYARLWKECDGWATACKKIYPGTTLTVATFTSSTMSARIVAVAATAAALMAPALAYEKFLAQMPNGGSCGKSLGHSGDGYTEFGKLWKTCDGWAVACKKTYPGTSLTVGAVLGDPCCKWTVGGKPDFETKEPNLKGFTCAADAKPSSAPSTVPSTAPSSGPTPCPSSGKPVTPWSSNATTVAPTKAPVTVAPTPCPTTPSAKPATGAPTPCPTKPRC</sequence>
<feature type="compositionally biased region" description="Polar residues" evidence="1">
    <location>
        <begin position="295"/>
        <end position="307"/>
    </location>
</feature>
<dbReference type="Pfam" id="PF24784">
    <property type="entry name" value="Temptin_C"/>
    <property type="match status" value="1"/>
</dbReference>
<feature type="domain" description="Temptin Cys/Cys disulfide" evidence="2">
    <location>
        <begin position="74"/>
        <end position="148"/>
    </location>
</feature>
<feature type="compositionally biased region" description="Low complexity" evidence="1">
    <location>
        <begin position="565"/>
        <end position="589"/>
    </location>
</feature>
<reference evidence="3" key="1">
    <citation type="submission" date="2022-11" db="EMBL/GenBank/DDBJ databases">
        <authorList>
            <person name="Morgan W.R."/>
            <person name="Tartar A."/>
        </authorList>
    </citation>
    <scope>NUCLEOTIDE SEQUENCE</scope>
    <source>
        <strain evidence="3">ARSEF 373</strain>
    </source>
</reference>
<dbReference type="EMBL" id="DAKRPA010000100">
    <property type="protein sequence ID" value="DAZ98693.1"/>
    <property type="molecule type" value="Genomic_DNA"/>
</dbReference>
<dbReference type="Proteomes" id="UP001146120">
    <property type="component" value="Unassembled WGS sequence"/>
</dbReference>
<dbReference type="AlphaFoldDB" id="A0AAV2YZV2"/>
<feature type="compositionally biased region" description="Low complexity" evidence="1">
    <location>
        <begin position="168"/>
        <end position="183"/>
    </location>
</feature>
<evidence type="ECO:0000313" key="4">
    <source>
        <dbReference type="Proteomes" id="UP001146120"/>
    </source>
</evidence>
<evidence type="ECO:0000313" key="3">
    <source>
        <dbReference type="EMBL" id="DAZ98693.1"/>
    </source>
</evidence>
<protein>
    <recommendedName>
        <fullName evidence="2">Temptin Cys/Cys disulfide domain-containing protein</fullName>
    </recommendedName>
</protein>
<dbReference type="InterPro" id="IPR055313">
    <property type="entry name" value="Temptin-like"/>
</dbReference>
<name>A0AAV2YZV2_9STRA</name>
<dbReference type="PANTHER" id="PTHR34737">
    <property type="entry name" value="EF-HAND DOMAIN-CONTAINING PROTEIN"/>
    <property type="match status" value="1"/>
</dbReference>
<organism evidence="3 4">
    <name type="scientific">Lagenidium giganteum</name>
    <dbReference type="NCBI Taxonomy" id="4803"/>
    <lineage>
        <taxon>Eukaryota</taxon>
        <taxon>Sar</taxon>
        <taxon>Stramenopiles</taxon>
        <taxon>Oomycota</taxon>
        <taxon>Peronosporomycetes</taxon>
        <taxon>Pythiales</taxon>
        <taxon>Pythiaceae</taxon>
    </lineage>
</organism>
<feature type="non-terminal residue" evidence="3">
    <location>
        <position position="1"/>
    </location>
</feature>
<gene>
    <name evidence="3" type="ORF">N0F65_008819</name>
</gene>
<evidence type="ECO:0000259" key="2">
    <source>
        <dbReference type="Pfam" id="PF24784"/>
    </source>
</evidence>
<feature type="compositionally biased region" description="Low complexity" evidence="1">
    <location>
        <begin position="597"/>
        <end position="624"/>
    </location>
</feature>
<proteinExistence type="predicted"/>
<dbReference type="InterPro" id="IPR057626">
    <property type="entry name" value="S-S_Temptin"/>
</dbReference>
<accession>A0AAV2YZV2</accession>